<evidence type="ECO:0000313" key="4">
    <source>
        <dbReference type="Proteomes" id="UP000199627"/>
    </source>
</evidence>
<feature type="compositionally biased region" description="Basic and acidic residues" evidence="1">
    <location>
        <begin position="77"/>
        <end position="86"/>
    </location>
</feature>
<evidence type="ECO:0000256" key="1">
    <source>
        <dbReference type="SAM" id="MobiDB-lite"/>
    </source>
</evidence>
<dbReference type="AlphaFoldDB" id="A0A1H1AKK1"/>
<reference evidence="4" key="1">
    <citation type="submission" date="2016-10" db="EMBL/GenBank/DDBJ databases">
        <authorList>
            <person name="Varghese N."/>
            <person name="Submissions S."/>
        </authorList>
    </citation>
    <scope>NUCLEOTIDE SEQUENCE [LARGE SCALE GENOMIC DNA]</scope>
    <source>
        <strain evidence="4">DSM 17072</strain>
    </source>
</reference>
<proteinExistence type="predicted"/>
<dbReference type="Proteomes" id="UP000199627">
    <property type="component" value="Unassembled WGS sequence"/>
</dbReference>
<feature type="compositionally biased region" description="Basic and acidic residues" evidence="1">
    <location>
        <begin position="40"/>
        <end position="61"/>
    </location>
</feature>
<feature type="signal peptide" evidence="2">
    <location>
        <begin position="1"/>
        <end position="34"/>
    </location>
</feature>
<feature type="chain" id="PRO_5011552694" description="Pentapeptide MXKDX repeat protein" evidence="2">
    <location>
        <begin position="35"/>
        <end position="93"/>
    </location>
</feature>
<evidence type="ECO:0000313" key="3">
    <source>
        <dbReference type="EMBL" id="SDQ40174.1"/>
    </source>
</evidence>
<evidence type="ECO:0000256" key="2">
    <source>
        <dbReference type="SAM" id="SignalP"/>
    </source>
</evidence>
<name>A0A1H1AKK1_9FLAO</name>
<feature type="region of interest" description="Disordered" evidence="1">
    <location>
        <begin position="33"/>
        <end position="93"/>
    </location>
</feature>
<keyword evidence="2" id="KW-0732">Signal</keyword>
<protein>
    <recommendedName>
        <fullName evidence="5">Pentapeptide MXKDX repeat protein</fullName>
    </recommendedName>
</protein>
<evidence type="ECO:0008006" key="5">
    <source>
        <dbReference type="Google" id="ProtNLM"/>
    </source>
</evidence>
<dbReference type="EMBL" id="FNKL01000002">
    <property type="protein sequence ID" value="SDQ40174.1"/>
    <property type="molecule type" value="Genomic_DNA"/>
</dbReference>
<gene>
    <name evidence="3" type="ORF">SAMN05421664_1466</name>
</gene>
<feature type="compositionally biased region" description="Low complexity" evidence="1">
    <location>
        <begin position="62"/>
        <end position="75"/>
    </location>
</feature>
<accession>A0A1H1AKK1</accession>
<keyword evidence="4" id="KW-1185">Reference proteome</keyword>
<sequence>MFLKYQIINQNILVMKKLFLALTFVVAGMMTVSAQTTPQKKTDTIKPDTTRNQRDMKKDHNNNMNNNNTTDTTGNWKSKDATTGDKKMKKKNK</sequence>
<organism evidence="3 4">
    <name type="scientific">Chryseobacterium soldanellicola</name>
    <dbReference type="NCBI Taxonomy" id="311333"/>
    <lineage>
        <taxon>Bacteria</taxon>
        <taxon>Pseudomonadati</taxon>
        <taxon>Bacteroidota</taxon>
        <taxon>Flavobacteriia</taxon>
        <taxon>Flavobacteriales</taxon>
        <taxon>Weeksellaceae</taxon>
        <taxon>Chryseobacterium group</taxon>
        <taxon>Chryseobacterium</taxon>
    </lineage>
</organism>